<evidence type="ECO:0000313" key="3">
    <source>
        <dbReference type="Proteomes" id="UP000095709"/>
    </source>
</evidence>
<gene>
    <name evidence="2" type="ORF">ERS852498_03452</name>
</gene>
<dbReference type="Proteomes" id="UP000095709">
    <property type="component" value="Unassembled WGS sequence"/>
</dbReference>
<dbReference type="AlphaFoldDB" id="A0A174T136"/>
<dbReference type="Gene3D" id="2.70.98.50">
    <property type="entry name" value="putative glycoside hydrolase family protein from bacillus halodurans"/>
    <property type="match status" value="1"/>
</dbReference>
<feature type="domain" description="Glycosyl hydrolase family 95 N-terminal" evidence="1">
    <location>
        <begin position="1"/>
        <end position="88"/>
    </location>
</feature>
<name>A0A174T136_9FIRM</name>
<proteinExistence type="predicted"/>
<reference evidence="2 3" key="1">
    <citation type="submission" date="2015-09" db="EMBL/GenBank/DDBJ databases">
        <authorList>
            <consortium name="Pathogen Informatics"/>
        </authorList>
    </citation>
    <scope>NUCLEOTIDE SEQUENCE [LARGE SCALE GENOMIC DNA]</scope>
    <source>
        <strain evidence="2 3">2789STDY5834885</strain>
    </source>
</reference>
<evidence type="ECO:0000313" key="2">
    <source>
        <dbReference type="EMBL" id="CUQ03532.1"/>
    </source>
</evidence>
<dbReference type="EMBL" id="CZAL01000035">
    <property type="protein sequence ID" value="CUQ03532.1"/>
    <property type="molecule type" value="Genomic_DNA"/>
</dbReference>
<organism evidence="2 3">
    <name type="scientific">Fusicatenibacter saccharivorans</name>
    <dbReference type="NCBI Taxonomy" id="1150298"/>
    <lineage>
        <taxon>Bacteria</taxon>
        <taxon>Bacillati</taxon>
        <taxon>Bacillota</taxon>
        <taxon>Clostridia</taxon>
        <taxon>Lachnospirales</taxon>
        <taxon>Lachnospiraceae</taxon>
        <taxon>Fusicatenibacter</taxon>
    </lineage>
</organism>
<dbReference type="Pfam" id="PF14498">
    <property type="entry name" value="Glyco_hyd_65N_2"/>
    <property type="match status" value="1"/>
</dbReference>
<sequence>MVLHLRAPKGKVSVEVMLNRAKYFDRTGKVNDHTIYLSGNLGKNALEFAMCLSAKATGGRVYTMGHTLVIEEADEAVLYFGADSTFRSAKEEVAAWEPRVQDVLAEKNLSGVFSICKDYKAMEEKEASSASSR</sequence>
<dbReference type="InterPro" id="IPR027414">
    <property type="entry name" value="GH95_N_dom"/>
</dbReference>
<evidence type="ECO:0000259" key="1">
    <source>
        <dbReference type="Pfam" id="PF14498"/>
    </source>
</evidence>
<accession>A0A174T136</accession>
<protein>
    <recommendedName>
        <fullName evidence="1">Glycosyl hydrolase family 95 N-terminal domain-containing protein</fullName>
    </recommendedName>
</protein>